<evidence type="ECO:0000256" key="5">
    <source>
        <dbReference type="ARBA" id="ARBA00022960"/>
    </source>
</evidence>
<dbReference type="Proteomes" id="UP001501588">
    <property type="component" value="Unassembled WGS sequence"/>
</dbReference>
<keyword evidence="6" id="KW-0573">Peptidoglycan synthesis</keyword>
<dbReference type="Pfam" id="PF01098">
    <property type="entry name" value="FTSW_RODA_SPOVE"/>
    <property type="match status" value="1"/>
</dbReference>
<sequence>MMSVSRADTSVVGRWWWTVDRWTLAALLALIGFGYVMMLAASPAVAERVIGSASRSLLLAKQVVFLGLAAALMMAVSMLSPRAVRRVAALGCLGALLLTAATLAIGFETKGARRWLNIPVLGTMQPSEFLKPCLAVVAAWMLAQGKAAAAERLAEARRGLGLLHPQLYWPAAAVALIGVVAVVLKSQPDIGMLMVVLSVFLAQFFVAGLNVILVGMTGALVALGGVGAYFVLPHVRSRVDRFLDPSSGDTFQITKAMEAFGNGGLFGRGPGEGRVKNALPDAHADFVFAVAGEEFGFVICAVILTLFAFVVVRGLLRLVAEHDMFVVLAATGLLAQFGLQAFVNMASSLHLIPTKGMTLPFVSYGGSSVLAIALGMGMLLALTRRRGPRLERGVA</sequence>
<evidence type="ECO:0000256" key="1">
    <source>
        <dbReference type="ARBA" id="ARBA00004141"/>
    </source>
</evidence>
<dbReference type="EMBL" id="BAAAFZ010000071">
    <property type="protein sequence ID" value="GAA0599878.1"/>
    <property type="molecule type" value="Genomic_DNA"/>
</dbReference>
<organism evidence="17 18">
    <name type="scientific">Craurococcus roseus</name>
    <dbReference type="NCBI Taxonomy" id="77585"/>
    <lineage>
        <taxon>Bacteria</taxon>
        <taxon>Pseudomonadati</taxon>
        <taxon>Pseudomonadota</taxon>
        <taxon>Alphaproteobacteria</taxon>
        <taxon>Acetobacterales</taxon>
        <taxon>Acetobacteraceae</taxon>
        <taxon>Craurococcus</taxon>
    </lineage>
</organism>
<accession>A0ABP3QYN2</accession>
<evidence type="ECO:0000256" key="4">
    <source>
        <dbReference type="ARBA" id="ARBA00022692"/>
    </source>
</evidence>
<proteinExistence type="inferred from homology"/>
<evidence type="ECO:0000256" key="16">
    <source>
        <dbReference type="SAM" id="Phobius"/>
    </source>
</evidence>
<dbReference type="PANTHER" id="PTHR30474">
    <property type="entry name" value="CELL CYCLE PROTEIN"/>
    <property type="match status" value="1"/>
</dbReference>
<reference evidence="18" key="1">
    <citation type="journal article" date="2019" name="Int. J. Syst. Evol. Microbiol.">
        <title>The Global Catalogue of Microorganisms (GCM) 10K type strain sequencing project: providing services to taxonomists for standard genome sequencing and annotation.</title>
        <authorList>
            <consortium name="The Broad Institute Genomics Platform"/>
            <consortium name="The Broad Institute Genome Sequencing Center for Infectious Disease"/>
            <person name="Wu L."/>
            <person name="Ma J."/>
        </authorList>
    </citation>
    <scope>NUCLEOTIDE SEQUENCE [LARGE SCALE GENOMIC DNA]</scope>
    <source>
        <strain evidence="18">JCM 9933</strain>
    </source>
</reference>
<gene>
    <name evidence="17" type="ORF">GCM10009416_42410</name>
</gene>
<protein>
    <recommendedName>
        <fullName evidence="12">Probable peptidoglycan glycosyltransferase FtsW</fullName>
        <ecNumber evidence="14">2.4.99.28</ecNumber>
    </recommendedName>
    <alternativeName>
        <fullName evidence="13">Cell division protein FtsW</fullName>
    </alternativeName>
    <alternativeName>
        <fullName evidence="10">Cell wall polymerase</fullName>
    </alternativeName>
    <alternativeName>
        <fullName evidence="9">Peptidoglycan polymerase</fullName>
    </alternativeName>
</protein>
<evidence type="ECO:0000313" key="17">
    <source>
        <dbReference type="EMBL" id="GAA0599878.1"/>
    </source>
</evidence>
<feature type="transmembrane region" description="Helical" evidence="16">
    <location>
        <begin position="295"/>
        <end position="312"/>
    </location>
</feature>
<evidence type="ECO:0000256" key="3">
    <source>
        <dbReference type="ARBA" id="ARBA00022679"/>
    </source>
</evidence>
<evidence type="ECO:0000256" key="2">
    <source>
        <dbReference type="ARBA" id="ARBA00022676"/>
    </source>
</evidence>
<feature type="transmembrane region" description="Helical" evidence="16">
    <location>
        <begin position="167"/>
        <end position="184"/>
    </location>
</feature>
<evidence type="ECO:0000256" key="10">
    <source>
        <dbReference type="ARBA" id="ARBA00033270"/>
    </source>
</evidence>
<evidence type="ECO:0000256" key="14">
    <source>
        <dbReference type="ARBA" id="ARBA00044770"/>
    </source>
</evidence>
<keyword evidence="5" id="KW-0133">Cell shape</keyword>
<feature type="transmembrane region" description="Helical" evidence="16">
    <location>
        <begin position="363"/>
        <end position="382"/>
    </location>
</feature>
<comment type="subcellular location">
    <subcellularLocation>
        <location evidence="1">Membrane</location>
        <topology evidence="1">Multi-pass membrane protein</topology>
    </subcellularLocation>
</comment>
<evidence type="ECO:0000256" key="8">
    <source>
        <dbReference type="ARBA" id="ARBA00023136"/>
    </source>
</evidence>
<comment type="caution">
    <text evidence="17">The sequence shown here is derived from an EMBL/GenBank/DDBJ whole genome shotgun (WGS) entry which is preliminary data.</text>
</comment>
<feature type="transmembrane region" description="Helical" evidence="16">
    <location>
        <begin position="58"/>
        <end position="81"/>
    </location>
</feature>
<name>A0ABP3QYN2_9PROT</name>
<feature type="transmembrane region" description="Helical" evidence="16">
    <location>
        <begin position="324"/>
        <end position="343"/>
    </location>
</feature>
<keyword evidence="2" id="KW-0328">Glycosyltransferase</keyword>
<comment type="catalytic activity">
    <reaction evidence="15">
        <text>[GlcNAc-(1-&gt;4)-Mur2Ac(oyl-L-Ala-gamma-D-Glu-L-Lys-D-Ala-D-Ala)](n)-di-trans,octa-cis-undecaprenyl diphosphate + beta-D-GlcNAc-(1-&gt;4)-Mur2Ac(oyl-L-Ala-gamma-D-Glu-L-Lys-D-Ala-D-Ala)-di-trans,octa-cis-undecaprenyl diphosphate = [GlcNAc-(1-&gt;4)-Mur2Ac(oyl-L-Ala-gamma-D-Glu-L-Lys-D-Ala-D-Ala)](n+1)-di-trans,octa-cis-undecaprenyl diphosphate + di-trans,octa-cis-undecaprenyl diphosphate + H(+)</text>
        <dbReference type="Rhea" id="RHEA:23708"/>
        <dbReference type="Rhea" id="RHEA-COMP:9602"/>
        <dbReference type="Rhea" id="RHEA-COMP:9603"/>
        <dbReference type="ChEBI" id="CHEBI:15378"/>
        <dbReference type="ChEBI" id="CHEBI:58405"/>
        <dbReference type="ChEBI" id="CHEBI:60033"/>
        <dbReference type="ChEBI" id="CHEBI:78435"/>
        <dbReference type="EC" id="2.4.99.28"/>
    </reaction>
</comment>
<dbReference type="RefSeq" id="WP_343897415.1">
    <property type="nucleotide sequence ID" value="NZ_BAAAFZ010000071.1"/>
</dbReference>
<feature type="transmembrane region" description="Helical" evidence="16">
    <location>
        <begin position="87"/>
        <end position="107"/>
    </location>
</feature>
<keyword evidence="8 16" id="KW-0472">Membrane</keyword>
<evidence type="ECO:0000256" key="15">
    <source>
        <dbReference type="ARBA" id="ARBA00049902"/>
    </source>
</evidence>
<feature type="transmembrane region" description="Helical" evidence="16">
    <location>
        <begin position="211"/>
        <end position="232"/>
    </location>
</feature>
<evidence type="ECO:0000256" key="13">
    <source>
        <dbReference type="ARBA" id="ARBA00041418"/>
    </source>
</evidence>
<feature type="transmembrane region" description="Helical" evidence="16">
    <location>
        <begin position="22"/>
        <end position="46"/>
    </location>
</feature>
<evidence type="ECO:0000256" key="12">
    <source>
        <dbReference type="ARBA" id="ARBA00041185"/>
    </source>
</evidence>
<evidence type="ECO:0000256" key="7">
    <source>
        <dbReference type="ARBA" id="ARBA00022989"/>
    </source>
</evidence>
<keyword evidence="7 16" id="KW-1133">Transmembrane helix</keyword>
<keyword evidence="3" id="KW-0808">Transferase</keyword>
<evidence type="ECO:0000256" key="9">
    <source>
        <dbReference type="ARBA" id="ARBA00032370"/>
    </source>
</evidence>
<dbReference type="EC" id="2.4.99.28" evidence="14"/>
<evidence type="ECO:0000313" key="18">
    <source>
        <dbReference type="Proteomes" id="UP001501588"/>
    </source>
</evidence>
<dbReference type="InterPro" id="IPR001182">
    <property type="entry name" value="FtsW/RodA"/>
</dbReference>
<evidence type="ECO:0000256" key="6">
    <source>
        <dbReference type="ARBA" id="ARBA00022984"/>
    </source>
</evidence>
<dbReference type="PANTHER" id="PTHR30474:SF2">
    <property type="entry name" value="PEPTIDOGLYCAN GLYCOSYLTRANSFERASE FTSW-RELATED"/>
    <property type="match status" value="1"/>
</dbReference>
<evidence type="ECO:0000256" key="11">
    <source>
        <dbReference type="ARBA" id="ARBA00038053"/>
    </source>
</evidence>
<keyword evidence="4 16" id="KW-0812">Transmembrane</keyword>
<keyword evidence="18" id="KW-1185">Reference proteome</keyword>
<comment type="similarity">
    <text evidence="11">Belongs to the SEDS family. FtsW subfamily.</text>
</comment>